<dbReference type="PROSITE" id="PS52016">
    <property type="entry name" value="TONB_DEPENDENT_REC_3"/>
    <property type="match status" value="1"/>
</dbReference>
<keyword evidence="10" id="KW-0675">Receptor</keyword>
<evidence type="ECO:0000259" key="9">
    <source>
        <dbReference type="Pfam" id="PF00593"/>
    </source>
</evidence>
<keyword evidence="11" id="KW-1185">Reference proteome</keyword>
<gene>
    <name evidence="10" type="ORF">L3081_04560</name>
</gene>
<organism evidence="10 11">
    <name type="scientific">Colwellia maritima</name>
    <dbReference type="NCBI Taxonomy" id="2912588"/>
    <lineage>
        <taxon>Bacteria</taxon>
        <taxon>Pseudomonadati</taxon>
        <taxon>Pseudomonadota</taxon>
        <taxon>Gammaproteobacteria</taxon>
        <taxon>Alteromonadales</taxon>
        <taxon>Colwelliaceae</taxon>
        <taxon>Colwellia</taxon>
    </lineage>
</organism>
<name>A0ABS9WYA1_9GAMM</name>
<reference evidence="10" key="1">
    <citation type="submission" date="2022-01" db="EMBL/GenBank/DDBJ databases">
        <title>Colwellia maritima, isolated from seawater.</title>
        <authorList>
            <person name="Kristyanto S."/>
            <person name="Jung J."/>
            <person name="Jeon C.O."/>
        </authorList>
    </citation>
    <scope>NUCLEOTIDE SEQUENCE</scope>
    <source>
        <strain evidence="10">MSW7</strain>
    </source>
</reference>
<dbReference type="InterPro" id="IPR039426">
    <property type="entry name" value="TonB-dep_rcpt-like"/>
</dbReference>
<evidence type="ECO:0000256" key="1">
    <source>
        <dbReference type="ARBA" id="ARBA00004571"/>
    </source>
</evidence>
<protein>
    <submittedName>
        <fullName evidence="10">TonB-dependent receptor</fullName>
    </submittedName>
</protein>
<evidence type="ECO:0000256" key="7">
    <source>
        <dbReference type="ARBA" id="ARBA00023237"/>
    </source>
</evidence>
<dbReference type="PANTHER" id="PTHR30069">
    <property type="entry name" value="TONB-DEPENDENT OUTER MEMBRANE RECEPTOR"/>
    <property type="match status" value="1"/>
</dbReference>
<dbReference type="RefSeq" id="WP_242283804.1">
    <property type="nucleotide sequence ID" value="NZ_JAKKSL010000001.1"/>
</dbReference>
<evidence type="ECO:0000313" key="10">
    <source>
        <dbReference type="EMBL" id="MCI2282810.1"/>
    </source>
</evidence>
<keyword evidence="4 8" id="KW-0812">Transmembrane</keyword>
<keyword evidence="7 8" id="KW-0998">Cell outer membrane</keyword>
<proteinExistence type="inferred from homology"/>
<keyword evidence="5" id="KW-0798">TonB box</keyword>
<dbReference type="Gene3D" id="2.40.170.20">
    <property type="entry name" value="TonB-dependent receptor, beta-barrel domain"/>
    <property type="match status" value="1"/>
</dbReference>
<sequence>MNLQGYLVQAELSCADEDDPCKLPNGFVADPPLEQVVVKTTEASIHYNIENFSALATVFSTQSYDDIIFQQAGNKSNQGYFVNLDKTQRQGIELALSTQVSKVDFGASYNFLKATFESPFVSFSPVNPLGANRQVSKGDEIPGQPKHQVKFHANWQVNDDVNIGTEFLYASSSYYRGDEANENKKIPSYSVTNIYLNYQVSEQLRLSVKVDNLFDRHFETFGTYGEADEVLEDIYPDTEFDEYFVGPSRPRSASINLNYQF</sequence>
<evidence type="ECO:0000256" key="2">
    <source>
        <dbReference type="ARBA" id="ARBA00022448"/>
    </source>
</evidence>
<comment type="caution">
    <text evidence="10">The sequence shown here is derived from an EMBL/GenBank/DDBJ whole genome shotgun (WGS) entry which is preliminary data.</text>
</comment>
<evidence type="ECO:0000256" key="5">
    <source>
        <dbReference type="ARBA" id="ARBA00023077"/>
    </source>
</evidence>
<dbReference type="SUPFAM" id="SSF56935">
    <property type="entry name" value="Porins"/>
    <property type="match status" value="1"/>
</dbReference>
<evidence type="ECO:0000313" key="11">
    <source>
        <dbReference type="Proteomes" id="UP001139646"/>
    </source>
</evidence>
<comment type="subcellular location">
    <subcellularLocation>
        <location evidence="1 8">Cell outer membrane</location>
        <topology evidence="1 8">Multi-pass membrane protein</topology>
    </subcellularLocation>
</comment>
<keyword evidence="3 8" id="KW-1134">Transmembrane beta strand</keyword>
<comment type="similarity">
    <text evidence="8">Belongs to the TonB-dependent receptor family.</text>
</comment>
<dbReference type="EMBL" id="JAKKSL010000001">
    <property type="protein sequence ID" value="MCI2282810.1"/>
    <property type="molecule type" value="Genomic_DNA"/>
</dbReference>
<evidence type="ECO:0000256" key="3">
    <source>
        <dbReference type="ARBA" id="ARBA00022452"/>
    </source>
</evidence>
<accession>A0ABS9WYA1</accession>
<dbReference type="Proteomes" id="UP001139646">
    <property type="component" value="Unassembled WGS sequence"/>
</dbReference>
<keyword evidence="2 8" id="KW-0813">Transport</keyword>
<dbReference type="Pfam" id="PF00593">
    <property type="entry name" value="TonB_dep_Rec_b-barrel"/>
    <property type="match status" value="1"/>
</dbReference>
<evidence type="ECO:0000256" key="6">
    <source>
        <dbReference type="ARBA" id="ARBA00023136"/>
    </source>
</evidence>
<keyword evidence="6 8" id="KW-0472">Membrane</keyword>
<dbReference type="PANTHER" id="PTHR30069:SF39">
    <property type="entry name" value="BLL6183 PROTEIN"/>
    <property type="match status" value="1"/>
</dbReference>
<evidence type="ECO:0000256" key="8">
    <source>
        <dbReference type="PROSITE-ProRule" id="PRU01360"/>
    </source>
</evidence>
<feature type="domain" description="TonB-dependent receptor-like beta-barrel" evidence="9">
    <location>
        <begin position="25"/>
        <end position="213"/>
    </location>
</feature>
<dbReference type="InterPro" id="IPR000531">
    <property type="entry name" value="Beta-barrel_TonB"/>
</dbReference>
<evidence type="ECO:0000256" key="4">
    <source>
        <dbReference type="ARBA" id="ARBA00022692"/>
    </source>
</evidence>
<dbReference type="InterPro" id="IPR036942">
    <property type="entry name" value="Beta-barrel_TonB_sf"/>
</dbReference>